<proteinExistence type="predicted"/>
<accession>A0ABU6YEI6</accession>
<evidence type="ECO:0000313" key="2">
    <source>
        <dbReference type="Proteomes" id="UP001341840"/>
    </source>
</evidence>
<comment type="caution">
    <text evidence="1">The sequence shown here is derived from an EMBL/GenBank/DDBJ whole genome shotgun (WGS) entry which is preliminary data.</text>
</comment>
<sequence length="100" mass="10778">MRVGGGHNIQTGASIDAPFVATRSSSPPLRFNPIIKVVHEVKGVDSDVFEPTPPLKMSLNETCESTRGWGDPESIHISPEFKISVSKHHGVDSSSLESIL</sequence>
<dbReference type="EMBL" id="JASCZI010241911">
    <property type="protein sequence ID" value="MED6208290.1"/>
    <property type="molecule type" value="Genomic_DNA"/>
</dbReference>
<protein>
    <submittedName>
        <fullName evidence="1">Uncharacterized protein</fullName>
    </submittedName>
</protein>
<name>A0ABU6YEI6_9FABA</name>
<evidence type="ECO:0000313" key="1">
    <source>
        <dbReference type="EMBL" id="MED6208290.1"/>
    </source>
</evidence>
<dbReference type="Proteomes" id="UP001341840">
    <property type="component" value="Unassembled WGS sequence"/>
</dbReference>
<reference evidence="1 2" key="1">
    <citation type="journal article" date="2023" name="Plants (Basel)">
        <title>Bridging the Gap: Combining Genomics and Transcriptomics Approaches to Understand Stylosanthes scabra, an Orphan Legume from the Brazilian Caatinga.</title>
        <authorList>
            <person name="Ferreira-Neto J.R.C."/>
            <person name="da Silva M.D."/>
            <person name="Binneck E."/>
            <person name="de Melo N.F."/>
            <person name="da Silva R.H."/>
            <person name="de Melo A.L.T.M."/>
            <person name="Pandolfi V."/>
            <person name="Bustamante F.O."/>
            <person name="Brasileiro-Vidal A.C."/>
            <person name="Benko-Iseppon A.M."/>
        </authorList>
    </citation>
    <scope>NUCLEOTIDE SEQUENCE [LARGE SCALE GENOMIC DNA]</scope>
    <source>
        <tissue evidence="1">Leaves</tissue>
    </source>
</reference>
<organism evidence="1 2">
    <name type="scientific">Stylosanthes scabra</name>
    <dbReference type="NCBI Taxonomy" id="79078"/>
    <lineage>
        <taxon>Eukaryota</taxon>
        <taxon>Viridiplantae</taxon>
        <taxon>Streptophyta</taxon>
        <taxon>Embryophyta</taxon>
        <taxon>Tracheophyta</taxon>
        <taxon>Spermatophyta</taxon>
        <taxon>Magnoliopsida</taxon>
        <taxon>eudicotyledons</taxon>
        <taxon>Gunneridae</taxon>
        <taxon>Pentapetalae</taxon>
        <taxon>rosids</taxon>
        <taxon>fabids</taxon>
        <taxon>Fabales</taxon>
        <taxon>Fabaceae</taxon>
        <taxon>Papilionoideae</taxon>
        <taxon>50 kb inversion clade</taxon>
        <taxon>dalbergioids sensu lato</taxon>
        <taxon>Dalbergieae</taxon>
        <taxon>Pterocarpus clade</taxon>
        <taxon>Stylosanthes</taxon>
    </lineage>
</organism>
<keyword evidence="2" id="KW-1185">Reference proteome</keyword>
<gene>
    <name evidence="1" type="ORF">PIB30_043651</name>
</gene>